<feature type="compositionally biased region" description="Basic and acidic residues" evidence="1">
    <location>
        <begin position="83"/>
        <end position="97"/>
    </location>
</feature>
<sequence length="103" mass="11247">MAPSSDKPVREPIRKPWIWIVLALLLLAGVPLYWPPGTVEPIVLGLPLWALVTVASSVLLSAYLSWLCLTQWSVVEDAEEAEARAERERRADGRRGASGEAGA</sequence>
<keyword evidence="2" id="KW-1133">Transmembrane helix</keyword>
<feature type="transmembrane region" description="Helical" evidence="2">
    <location>
        <begin position="17"/>
        <end position="34"/>
    </location>
</feature>
<organism evidence="3 4">
    <name type="scientific">Streptomonospora mangrovi</name>
    <dbReference type="NCBI Taxonomy" id="2883123"/>
    <lineage>
        <taxon>Bacteria</taxon>
        <taxon>Bacillati</taxon>
        <taxon>Actinomycetota</taxon>
        <taxon>Actinomycetes</taxon>
        <taxon>Streptosporangiales</taxon>
        <taxon>Nocardiopsidaceae</taxon>
        <taxon>Streptomonospora</taxon>
    </lineage>
</organism>
<dbReference type="AlphaFoldDB" id="A0A9X3SQ38"/>
<keyword evidence="2" id="KW-0472">Membrane</keyword>
<evidence type="ECO:0000256" key="1">
    <source>
        <dbReference type="SAM" id="MobiDB-lite"/>
    </source>
</evidence>
<comment type="caution">
    <text evidence="3">The sequence shown here is derived from an EMBL/GenBank/DDBJ whole genome shotgun (WGS) entry which is preliminary data.</text>
</comment>
<evidence type="ECO:0000313" key="4">
    <source>
        <dbReference type="Proteomes" id="UP001140076"/>
    </source>
</evidence>
<keyword evidence="2" id="KW-0812">Transmembrane</keyword>
<evidence type="ECO:0008006" key="5">
    <source>
        <dbReference type="Google" id="ProtNLM"/>
    </source>
</evidence>
<reference evidence="3" key="1">
    <citation type="submission" date="2021-10" db="EMBL/GenBank/DDBJ databases">
        <title>Streptomonospora sp. nov., isolated from mangrove soil.</title>
        <authorList>
            <person name="Chen X."/>
            <person name="Ge X."/>
            <person name="Liu W."/>
        </authorList>
    </citation>
    <scope>NUCLEOTIDE SEQUENCE</scope>
    <source>
        <strain evidence="3">S1-112</strain>
    </source>
</reference>
<proteinExistence type="predicted"/>
<protein>
    <recommendedName>
        <fullName evidence="5">DUF3311 domain-containing protein</fullName>
    </recommendedName>
</protein>
<dbReference type="Proteomes" id="UP001140076">
    <property type="component" value="Unassembled WGS sequence"/>
</dbReference>
<evidence type="ECO:0000256" key="2">
    <source>
        <dbReference type="SAM" id="Phobius"/>
    </source>
</evidence>
<feature type="transmembrane region" description="Helical" evidence="2">
    <location>
        <begin position="46"/>
        <end position="69"/>
    </location>
</feature>
<dbReference type="RefSeq" id="WP_270073594.1">
    <property type="nucleotide sequence ID" value="NZ_JAJAQC010000033.1"/>
</dbReference>
<feature type="region of interest" description="Disordered" evidence="1">
    <location>
        <begin position="83"/>
        <end position="103"/>
    </location>
</feature>
<name>A0A9X3SQ38_9ACTN</name>
<accession>A0A9X3SQ38</accession>
<gene>
    <name evidence="3" type="ORF">LG943_18740</name>
</gene>
<keyword evidence="4" id="KW-1185">Reference proteome</keyword>
<evidence type="ECO:0000313" key="3">
    <source>
        <dbReference type="EMBL" id="MDA0566336.1"/>
    </source>
</evidence>
<dbReference type="EMBL" id="JAJAQC010000033">
    <property type="protein sequence ID" value="MDA0566336.1"/>
    <property type="molecule type" value="Genomic_DNA"/>
</dbReference>